<dbReference type="EMBL" id="SMCO01000033">
    <property type="protein sequence ID" value="TCV79272.1"/>
    <property type="molecule type" value="Genomic_DNA"/>
</dbReference>
<name>A0A4V2W0S3_9PROT</name>
<evidence type="ECO:0000313" key="2">
    <source>
        <dbReference type="Proteomes" id="UP000295367"/>
    </source>
</evidence>
<dbReference type="Proteomes" id="UP000295367">
    <property type="component" value="Unassembled WGS sequence"/>
</dbReference>
<organism evidence="1 2">
    <name type="scientific">Sulfurirhabdus autotrophica</name>
    <dbReference type="NCBI Taxonomy" id="1706046"/>
    <lineage>
        <taxon>Bacteria</taxon>
        <taxon>Pseudomonadati</taxon>
        <taxon>Pseudomonadota</taxon>
        <taxon>Betaproteobacteria</taxon>
        <taxon>Nitrosomonadales</taxon>
        <taxon>Sulfuricellaceae</taxon>
        <taxon>Sulfurirhabdus</taxon>
    </lineage>
</organism>
<evidence type="ECO:0000313" key="1">
    <source>
        <dbReference type="EMBL" id="TCV79272.1"/>
    </source>
</evidence>
<sequence>MFDKLRESYYIMRIIIIYNLVWLVMRARNLFRVFFLMVCMLSSNAARADDLAQSIVHMLDYIGVDYKKIVEEKKIVNEAEYAEQIEFSGQMIQSVAKLPNFPEKNVVQSQVGALKELVDSKDSGDKVADVASEV</sequence>
<protein>
    <submittedName>
        <fullName evidence="1">Uncharacterized protein</fullName>
    </submittedName>
</protein>
<dbReference type="AlphaFoldDB" id="A0A4V2W0S3"/>
<reference evidence="1 2" key="1">
    <citation type="submission" date="2019-03" db="EMBL/GenBank/DDBJ databases">
        <title>Genomic Encyclopedia of Type Strains, Phase IV (KMG-IV): sequencing the most valuable type-strain genomes for metagenomic binning, comparative biology and taxonomic classification.</title>
        <authorList>
            <person name="Goeker M."/>
        </authorList>
    </citation>
    <scope>NUCLEOTIDE SEQUENCE [LARGE SCALE GENOMIC DNA]</scope>
    <source>
        <strain evidence="1 2">DSM 100309</strain>
    </source>
</reference>
<gene>
    <name evidence="1" type="ORF">EDC63_1332</name>
</gene>
<keyword evidence="2" id="KW-1185">Reference proteome</keyword>
<accession>A0A4V2W0S3</accession>
<comment type="caution">
    <text evidence="1">The sequence shown here is derived from an EMBL/GenBank/DDBJ whole genome shotgun (WGS) entry which is preliminary data.</text>
</comment>
<proteinExistence type="predicted"/>